<organism evidence="13">
    <name type="scientific">uncultured Anaerotruncus sp</name>
    <dbReference type="NCBI Taxonomy" id="905011"/>
    <lineage>
        <taxon>Bacteria</taxon>
        <taxon>Bacillati</taxon>
        <taxon>Bacillota</taxon>
        <taxon>Clostridia</taxon>
        <taxon>Eubacteriales</taxon>
        <taxon>Oscillospiraceae</taxon>
        <taxon>Anaerotruncus</taxon>
        <taxon>environmental samples</taxon>
    </lineage>
</organism>
<dbReference type="InterPro" id="IPR001967">
    <property type="entry name" value="Peptidase_S11_N"/>
</dbReference>
<feature type="transmembrane region" description="Helical" evidence="10">
    <location>
        <begin position="398"/>
        <end position="419"/>
    </location>
</feature>
<evidence type="ECO:0000256" key="4">
    <source>
        <dbReference type="ARBA" id="ARBA00022960"/>
    </source>
</evidence>
<dbReference type="Pfam" id="PF00768">
    <property type="entry name" value="Peptidase_S11"/>
    <property type="match status" value="1"/>
</dbReference>
<evidence type="ECO:0000256" key="1">
    <source>
        <dbReference type="ARBA" id="ARBA00007164"/>
    </source>
</evidence>
<feature type="active site" description="Acyl-ester intermediate" evidence="7">
    <location>
        <position position="60"/>
    </location>
</feature>
<feature type="active site" description="Proton acceptor" evidence="7">
    <location>
        <position position="63"/>
    </location>
</feature>
<dbReference type="EC" id="3.4.16.4" evidence="13"/>
<feature type="chain" id="PRO_5026847913" evidence="11">
    <location>
        <begin position="24"/>
        <end position="454"/>
    </location>
</feature>
<keyword evidence="10" id="KW-0812">Transmembrane</keyword>
<dbReference type="PANTHER" id="PTHR21581:SF6">
    <property type="entry name" value="TRAFFICKING PROTEIN PARTICLE COMPLEX SUBUNIT 12"/>
    <property type="match status" value="1"/>
</dbReference>
<dbReference type="AlphaFoldDB" id="A0A6N2TQC0"/>
<keyword evidence="2 11" id="KW-0732">Signal</keyword>
<dbReference type="GO" id="GO:0008360">
    <property type="term" value="P:regulation of cell shape"/>
    <property type="evidence" value="ECO:0007669"/>
    <property type="project" value="UniProtKB-KW"/>
</dbReference>
<keyword evidence="13" id="KW-0121">Carboxypeptidase</keyword>
<dbReference type="InterPro" id="IPR012338">
    <property type="entry name" value="Beta-lactam/transpept-like"/>
</dbReference>
<dbReference type="GO" id="GO:0071555">
    <property type="term" value="P:cell wall organization"/>
    <property type="evidence" value="ECO:0007669"/>
    <property type="project" value="UniProtKB-KW"/>
</dbReference>
<dbReference type="InterPro" id="IPR018044">
    <property type="entry name" value="Peptidase_S11"/>
</dbReference>
<name>A0A6N2TQC0_9FIRM</name>
<keyword evidence="10" id="KW-0472">Membrane</keyword>
<evidence type="ECO:0000256" key="6">
    <source>
        <dbReference type="ARBA" id="ARBA00023316"/>
    </source>
</evidence>
<dbReference type="Gene3D" id="3.40.710.10">
    <property type="entry name" value="DD-peptidase/beta-lactamase superfamily"/>
    <property type="match status" value="1"/>
</dbReference>
<feature type="signal peptide" evidence="11">
    <location>
        <begin position="1"/>
        <end position="23"/>
    </location>
</feature>
<keyword evidence="6" id="KW-0961">Cell wall biogenesis/degradation</keyword>
<evidence type="ECO:0000256" key="3">
    <source>
        <dbReference type="ARBA" id="ARBA00022801"/>
    </source>
</evidence>
<dbReference type="GO" id="GO:0009002">
    <property type="term" value="F:serine-type D-Ala-D-Ala carboxypeptidase activity"/>
    <property type="evidence" value="ECO:0007669"/>
    <property type="project" value="UniProtKB-EC"/>
</dbReference>
<dbReference type="EMBL" id="CACRSL010000003">
    <property type="protein sequence ID" value="VYT07587.1"/>
    <property type="molecule type" value="Genomic_DNA"/>
</dbReference>
<evidence type="ECO:0000256" key="10">
    <source>
        <dbReference type="SAM" id="Phobius"/>
    </source>
</evidence>
<feature type="active site" evidence="7">
    <location>
        <position position="117"/>
    </location>
</feature>
<proteinExistence type="inferred from homology"/>
<evidence type="ECO:0000256" key="7">
    <source>
        <dbReference type="PIRSR" id="PIRSR618044-1"/>
    </source>
</evidence>
<evidence type="ECO:0000256" key="9">
    <source>
        <dbReference type="RuleBase" id="RU004016"/>
    </source>
</evidence>
<feature type="binding site" evidence="8">
    <location>
        <position position="230"/>
    </location>
    <ligand>
        <name>substrate</name>
    </ligand>
</feature>
<gene>
    <name evidence="13" type="primary">dacF_1</name>
    <name evidence="13" type="ORF">AULFYP135_01539</name>
</gene>
<evidence type="ECO:0000313" key="13">
    <source>
        <dbReference type="EMBL" id="VYT07587.1"/>
    </source>
</evidence>
<comment type="similarity">
    <text evidence="1 9">Belongs to the peptidase S11 family.</text>
</comment>
<keyword evidence="3 13" id="KW-0378">Hydrolase</keyword>
<evidence type="ECO:0000256" key="2">
    <source>
        <dbReference type="ARBA" id="ARBA00022729"/>
    </source>
</evidence>
<accession>A0A6N2TQC0</accession>
<reference evidence="13" key="1">
    <citation type="submission" date="2019-11" db="EMBL/GenBank/DDBJ databases">
        <authorList>
            <person name="Feng L."/>
        </authorList>
    </citation>
    <scope>NUCLEOTIDE SEQUENCE</scope>
    <source>
        <strain evidence="13">AundefinedLFYP135</strain>
    </source>
</reference>
<keyword evidence="4" id="KW-0133">Cell shape</keyword>
<feature type="domain" description="Peptidase S11 D-alanyl-D-alanine carboxypeptidase A N-terminal" evidence="12">
    <location>
        <begin position="26"/>
        <end position="259"/>
    </location>
</feature>
<evidence type="ECO:0000256" key="11">
    <source>
        <dbReference type="SAM" id="SignalP"/>
    </source>
</evidence>
<dbReference type="GO" id="GO:0006508">
    <property type="term" value="P:proteolysis"/>
    <property type="evidence" value="ECO:0007669"/>
    <property type="project" value="InterPro"/>
</dbReference>
<sequence length="454" mass="50220">MRKITAILLAVLLPVWLAIGAFAADTAPPALESTAAILMDAQTGQILYGKNMEEQRYPASITKIMTVLLALENLQLTDQATVSEDAAIQYYDVTHIGLVPGETVTVEQMVYAAMLMSANDACNVLAEKVAGSQEDFAQMMNDRAQKIGATGTHFTNPSGLPEDDHYTTAKDMALITREALQNAEFTKVFGTLSYTMEPTDKNTEARPFINQSDMMKKNSPYYCEGIVGGKLGWTEEAGNTMVTVAQRDGRELICVVLDCASSAGKYKDTQALLDYGFGSFSPATIKRSMMGTHKVEIQKNGKTSATVDCLAENDFTFLLHNSLSQQDVSITYGPPAVVAEGQEVDWNIYFSLPEDTSVMYPVLGQVAIQQDQTLLLSESGEGGTWEGILWLLQETGRLLLTMAIGALILFVVITILLLIRKWMVLRNRKKHRKMLLQKRAELERLRRKQYDIKL</sequence>
<protein>
    <submittedName>
        <fullName evidence="13">D-alanyl-D-alanine carboxypeptidase DacF</fullName>
        <ecNumber evidence="13">3.4.16.4</ecNumber>
    </submittedName>
</protein>
<dbReference type="SUPFAM" id="SSF56601">
    <property type="entry name" value="beta-lactamase/transpeptidase-like"/>
    <property type="match status" value="1"/>
</dbReference>
<keyword evidence="5" id="KW-0573">Peptidoglycan synthesis</keyword>
<evidence type="ECO:0000256" key="8">
    <source>
        <dbReference type="PIRSR" id="PIRSR618044-2"/>
    </source>
</evidence>
<dbReference type="GO" id="GO:0009252">
    <property type="term" value="P:peptidoglycan biosynthetic process"/>
    <property type="evidence" value="ECO:0007669"/>
    <property type="project" value="UniProtKB-KW"/>
</dbReference>
<evidence type="ECO:0000259" key="12">
    <source>
        <dbReference type="Pfam" id="PF00768"/>
    </source>
</evidence>
<evidence type="ECO:0000256" key="5">
    <source>
        <dbReference type="ARBA" id="ARBA00022984"/>
    </source>
</evidence>
<dbReference type="PANTHER" id="PTHR21581">
    <property type="entry name" value="D-ALANYL-D-ALANINE CARBOXYPEPTIDASE"/>
    <property type="match status" value="1"/>
</dbReference>
<dbReference type="PRINTS" id="PR00725">
    <property type="entry name" value="DADACBPTASE1"/>
</dbReference>
<keyword evidence="13" id="KW-0645">Protease</keyword>
<keyword evidence="10" id="KW-1133">Transmembrane helix</keyword>